<accession>A0A5C6F3C5</accession>
<reference evidence="1 2" key="1">
    <citation type="submission" date="2019-02" db="EMBL/GenBank/DDBJ databases">
        <title>Deep-cultivation of Planctomycetes and their phenomic and genomic characterization uncovers novel biology.</title>
        <authorList>
            <person name="Wiegand S."/>
            <person name="Jogler M."/>
            <person name="Boedeker C."/>
            <person name="Pinto D."/>
            <person name="Vollmers J."/>
            <person name="Rivas-Marin E."/>
            <person name="Kohn T."/>
            <person name="Peeters S.H."/>
            <person name="Heuer A."/>
            <person name="Rast P."/>
            <person name="Oberbeckmann S."/>
            <person name="Bunk B."/>
            <person name="Jeske O."/>
            <person name="Meyerdierks A."/>
            <person name="Storesund J.E."/>
            <person name="Kallscheuer N."/>
            <person name="Luecker S."/>
            <person name="Lage O.M."/>
            <person name="Pohl T."/>
            <person name="Merkel B.J."/>
            <person name="Hornburger P."/>
            <person name="Mueller R.-W."/>
            <person name="Bruemmer F."/>
            <person name="Labrenz M."/>
            <person name="Spormann A.M."/>
            <person name="Op Den Camp H."/>
            <person name="Overmann J."/>
            <person name="Amann R."/>
            <person name="Jetten M.S.M."/>
            <person name="Mascher T."/>
            <person name="Medema M.H."/>
            <person name="Devos D.P."/>
            <person name="Kaster A.-K."/>
            <person name="Ovreas L."/>
            <person name="Rohde M."/>
            <person name="Galperin M.Y."/>
            <person name="Jogler C."/>
        </authorList>
    </citation>
    <scope>NUCLEOTIDE SEQUENCE [LARGE SCALE GENOMIC DNA]</scope>
    <source>
        <strain evidence="1 2">Poly59</strain>
    </source>
</reference>
<proteinExistence type="predicted"/>
<name>A0A5C6F3C5_9BACT</name>
<organism evidence="1 2">
    <name type="scientific">Rubripirellula reticaptiva</name>
    <dbReference type="NCBI Taxonomy" id="2528013"/>
    <lineage>
        <taxon>Bacteria</taxon>
        <taxon>Pseudomonadati</taxon>
        <taxon>Planctomycetota</taxon>
        <taxon>Planctomycetia</taxon>
        <taxon>Pirellulales</taxon>
        <taxon>Pirellulaceae</taxon>
        <taxon>Rubripirellula</taxon>
    </lineage>
</organism>
<keyword evidence="2" id="KW-1185">Reference proteome</keyword>
<sequence>MIHYTCDRCKRQIDTAEQTRYVVQIEIQSAIEEPTMVFNDDVDQLSELHELLEGLHSESLDDESLDDLMHGDLMHGEPLGDDHSQLSHQGRYDLCPDCHHQFLKNPLGRDAVMAIGFSNN</sequence>
<evidence type="ECO:0000313" key="1">
    <source>
        <dbReference type="EMBL" id="TWU55632.1"/>
    </source>
</evidence>
<comment type="caution">
    <text evidence="1">The sequence shown here is derived from an EMBL/GenBank/DDBJ whole genome shotgun (WGS) entry which is preliminary data.</text>
</comment>
<protein>
    <submittedName>
        <fullName evidence="1">Uncharacterized protein</fullName>
    </submittedName>
</protein>
<gene>
    <name evidence="1" type="ORF">Poly59_19320</name>
</gene>
<dbReference type="EMBL" id="SJPX01000002">
    <property type="protein sequence ID" value="TWU55632.1"/>
    <property type="molecule type" value="Genomic_DNA"/>
</dbReference>
<dbReference type="RefSeq" id="WP_146533787.1">
    <property type="nucleotide sequence ID" value="NZ_SJPX01000002.1"/>
</dbReference>
<dbReference type="AlphaFoldDB" id="A0A5C6F3C5"/>
<dbReference type="Proteomes" id="UP000317977">
    <property type="component" value="Unassembled WGS sequence"/>
</dbReference>
<evidence type="ECO:0000313" key="2">
    <source>
        <dbReference type="Proteomes" id="UP000317977"/>
    </source>
</evidence>
<dbReference type="OrthoDB" id="285275at2"/>